<name>D5WI62_PARAM</name>
<dbReference type="AlphaFoldDB" id="D5WI62"/>
<accession>D5WI62</accession>
<keyword evidence="1" id="KW-0732">Signal</keyword>
<sequence>MKFQKLARAATVLSALAAMASTHAAVTADEAAHLKSDLTPLGAEKAGNKAGTIPAWTGGLTTATAGFTNGGRRPDPFASEKPSLQITAKNMNEYADKLPEGVKALLQKYPDTYHLDVYPTHRSAAAPQYVYDNTFLNATRTTLTDSSAGPVPKGAYGGIPFPIPKNGAEVMLNHKLRWRSDSWIKNAHNWQVTSDGKPVLLSDITQQNNTPYYFKEGSSDKLGDDYWMVRLDTHGPAIRAGEAIVGHMTIDESNTNTWVYLVGQRRVRKLPNACCDTPTPAAAGVLSFDEVETFNGRMDRFDWKLIGKKEMYIPYNSNRVLTATKDSDILGQHHLNPDYIRWELHRVWVVEATLKQGERHTSAKSVYYVDEDSWLAVLADRYDANSKLWRMAYSTPVAMPDVPGEIAFGFGAYDLLAGSYVAMELGAEEKMQYKINTTRYPESFFAPENMAGASVR</sequence>
<dbReference type="KEGG" id="bge:BC1002_4162"/>
<evidence type="ECO:0000313" key="2">
    <source>
        <dbReference type="EMBL" id="ADG18157.1"/>
    </source>
</evidence>
<proteinExistence type="predicted"/>
<dbReference type="Proteomes" id="UP000002190">
    <property type="component" value="Chromosome 2"/>
</dbReference>
<dbReference type="CDD" id="cd16329">
    <property type="entry name" value="LolA_like"/>
    <property type="match status" value="1"/>
</dbReference>
<dbReference type="InterPro" id="IPR010752">
    <property type="entry name" value="DUF1329"/>
</dbReference>
<organism evidence="2 3">
    <name type="scientific">Paraburkholderia atlantica</name>
    <dbReference type="NCBI Taxonomy" id="2654982"/>
    <lineage>
        <taxon>Bacteria</taxon>
        <taxon>Pseudomonadati</taxon>
        <taxon>Pseudomonadota</taxon>
        <taxon>Betaproteobacteria</taxon>
        <taxon>Burkholderiales</taxon>
        <taxon>Burkholderiaceae</taxon>
        <taxon>Paraburkholderia</taxon>
    </lineage>
</organism>
<feature type="signal peptide" evidence="1">
    <location>
        <begin position="1"/>
        <end position="24"/>
    </location>
</feature>
<feature type="chain" id="PRO_5003079343" description="DUF1329 domain-containing protein" evidence="1">
    <location>
        <begin position="25"/>
        <end position="456"/>
    </location>
</feature>
<dbReference type="EMBL" id="CP002014">
    <property type="protein sequence ID" value="ADG18157.1"/>
    <property type="molecule type" value="Genomic_DNA"/>
</dbReference>
<reference evidence="3" key="1">
    <citation type="submission" date="2010-04" db="EMBL/GenBank/DDBJ databases">
        <title>Complete sequence of chromosome 2 of Burkholderia sp. CCGE1002.</title>
        <authorList>
            <consortium name="US DOE Joint Genome Institute"/>
            <person name="Lucas S."/>
            <person name="Copeland A."/>
            <person name="Lapidus A."/>
            <person name="Cheng J.-F."/>
            <person name="Bruce D."/>
            <person name="Goodwin L."/>
            <person name="Pitluck S."/>
            <person name="Chertkov O."/>
            <person name="Detter J.C."/>
            <person name="Han C."/>
            <person name="Tapia R."/>
            <person name="Land M."/>
            <person name="Hauser L."/>
            <person name="Kyrpides N."/>
            <person name="Ovchinnikova G."/>
            <person name="Martinez-Romero E."/>
            <person name="Hernandez M.A.R."/>
            <person name="Tiedje J.M."/>
            <person name="Woyke T."/>
        </authorList>
    </citation>
    <scope>NUCLEOTIDE SEQUENCE [LARGE SCALE GENOMIC DNA]</scope>
    <source>
        <strain evidence="3">CCGE1002</strain>
    </source>
</reference>
<dbReference type="GeneID" id="301095427"/>
<dbReference type="Pfam" id="PF07044">
    <property type="entry name" value="DUF1329"/>
    <property type="match status" value="1"/>
</dbReference>
<dbReference type="Gene3D" id="2.50.20.10">
    <property type="entry name" value="Lipoprotein localisation LolA/LolB/LppX"/>
    <property type="match status" value="1"/>
</dbReference>
<dbReference type="STRING" id="640511.BC1002_4162"/>
<protein>
    <recommendedName>
        <fullName evidence="4">DUF1329 domain-containing protein</fullName>
    </recommendedName>
</protein>
<evidence type="ECO:0000256" key="1">
    <source>
        <dbReference type="SAM" id="SignalP"/>
    </source>
</evidence>
<evidence type="ECO:0008006" key="4">
    <source>
        <dbReference type="Google" id="ProtNLM"/>
    </source>
</evidence>
<dbReference type="eggNOG" id="ENOG502Z7HQ">
    <property type="taxonomic scope" value="Bacteria"/>
</dbReference>
<evidence type="ECO:0000313" key="3">
    <source>
        <dbReference type="Proteomes" id="UP000002190"/>
    </source>
</evidence>
<reference evidence="2 3" key="2">
    <citation type="journal article" date="2012" name="J. Bacteriol.">
        <title>Genome Sequences of Burkholderia sp. Strains CCGE1002 and H160, Isolated from Legume Nodules in Mexico and Brazil.</title>
        <authorList>
            <person name="Ormeno-Orrillo E."/>
            <person name="Rogel M.A."/>
            <person name="Chueire L.M."/>
            <person name="Tiedje J.M."/>
            <person name="Martinez-Romero E."/>
            <person name="Hungria M."/>
        </authorList>
    </citation>
    <scope>NUCLEOTIDE SEQUENCE [LARGE SCALE GENOMIC DNA]</scope>
    <source>
        <strain evidence="2 3">CCGE1002</strain>
    </source>
</reference>
<dbReference type="HOGENOM" id="CLU_048734_0_0_4"/>
<gene>
    <name evidence="2" type="ordered locus">BC1002_4162</name>
</gene>
<dbReference type="RefSeq" id="WP_013091957.1">
    <property type="nucleotide sequence ID" value="NC_014118.1"/>
</dbReference>